<keyword evidence="5 7" id="KW-1133">Transmembrane helix</keyword>
<accession>A0ABY7DHK9</accession>
<keyword evidence="6 7" id="KW-0472">Membrane</keyword>
<dbReference type="Pfam" id="PF00854">
    <property type="entry name" value="PTR2"/>
    <property type="match status" value="3"/>
</dbReference>
<evidence type="ECO:0000256" key="4">
    <source>
        <dbReference type="ARBA" id="ARBA00022856"/>
    </source>
</evidence>
<dbReference type="InterPro" id="IPR000109">
    <property type="entry name" value="POT_fam"/>
</dbReference>
<feature type="transmembrane region" description="Helical" evidence="7">
    <location>
        <begin position="507"/>
        <end position="530"/>
    </location>
</feature>
<evidence type="ECO:0000256" key="6">
    <source>
        <dbReference type="ARBA" id="ARBA00023136"/>
    </source>
</evidence>
<evidence type="ECO:0000256" key="3">
    <source>
        <dbReference type="ARBA" id="ARBA00022692"/>
    </source>
</evidence>
<evidence type="ECO:0000256" key="5">
    <source>
        <dbReference type="ARBA" id="ARBA00022989"/>
    </source>
</evidence>
<organism evidence="8 9">
    <name type="scientific">Mya arenaria</name>
    <name type="common">Soft-shell clam</name>
    <dbReference type="NCBI Taxonomy" id="6604"/>
    <lineage>
        <taxon>Eukaryota</taxon>
        <taxon>Metazoa</taxon>
        <taxon>Spiralia</taxon>
        <taxon>Lophotrochozoa</taxon>
        <taxon>Mollusca</taxon>
        <taxon>Bivalvia</taxon>
        <taxon>Autobranchia</taxon>
        <taxon>Heteroconchia</taxon>
        <taxon>Euheterodonta</taxon>
        <taxon>Imparidentia</taxon>
        <taxon>Neoheterodontei</taxon>
        <taxon>Myida</taxon>
        <taxon>Myoidea</taxon>
        <taxon>Myidae</taxon>
        <taxon>Mya</taxon>
    </lineage>
</organism>
<keyword evidence="4" id="KW-0571">Peptide transport</keyword>
<evidence type="ECO:0000256" key="1">
    <source>
        <dbReference type="ARBA" id="ARBA00004141"/>
    </source>
</evidence>
<keyword evidence="3 7" id="KW-0812">Transmembrane</keyword>
<evidence type="ECO:0000313" key="8">
    <source>
        <dbReference type="EMBL" id="WAQ96195.1"/>
    </source>
</evidence>
<keyword evidence="9" id="KW-1185">Reference proteome</keyword>
<proteinExistence type="inferred from homology"/>
<comment type="similarity">
    <text evidence="2">Belongs to the major facilitator superfamily. Proton-dependent oligopeptide transporter (POT/PTR) (TC 2.A.17) family.</text>
</comment>
<evidence type="ECO:0000313" key="9">
    <source>
        <dbReference type="Proteomes" id="UP001164746"/>
    </source>
</evidence>
<reference evidence="8" key="1">
    <citation type="submission" date="2022-11" db="EMBL/GenBank/DDBJ databases">
        <title>Centuries of genome instability and evolution in soft-shell clam transmissible cancer (bioRxiv).</title>
        <authorList>
            <person name="Hart S.F.M."/>
            <person name="Yonemitsu M.A."/>
            <person name="Giersch R.M."/>
            <person name="Beal B.F."/>
            <person name="Arriagada G."/>
            <person name="Davis B.W."/>
            <person name="Ostrander E.A."/>
            <person name="Goff S.P."/>
            <person name="Metzger M.J."/>
        </authorList>
    </citation>
    <scope>NUCLEOTIDE SEQUENCE</scope>
    <source>
        <strain evidence="8">MELC-2E11</strain>
        <tissue evidence="8">Siphon/mantle</tissue>
    </source>
</reference>
<keyword evidence="4" id="KW-0813">Transport</keyword>
<evidence type="ECO:0000256" key="7">
    <source>
        <dbReference type="SAM" id="Phobius"/>
    </source>
</evidence>
<gene>
    <name evidence="8" type="ORF">MAR_028885</name>
</gene>
<evidence type="ECO:0000256" key="2">
    <source>
        <dbReference type="ARBA" id="ARBA00005982"/>
    </source>
</evidence>
<name>A0ABY7DHK9_MYAAR</name>
<feature type="transmembrane region" description="Helical" evidence="7">
    <location>
        <begin position="32"/>
        <end position="51"/>
    </location>
</feature>
<dbReference type="InterPro" id="IPR036259">
    <property type="entry name" value="MFS_trans_sf"/>
</dbReference>
<dbReference type="Proteomes" id="UP001164746">
    <property type="component" value="Chromosome 2"/>
</dbReference>
<dbReference type="Gene3D" id="1.20.1250.20">
    <property type="entry name" value="MFS general substrate transporter like domains"/>
    <property type="match status" value="1"/>
</dbReference>
<dbReference type="EMBL" id="CP111013">
    <property type="protein sequence ID" value="WAQ96195.1"/>
    <property type="molecule type" value="Genomic_DNA"/>
</dbReference>
<dbReference type="SUPFAM" id="SSF103473">
    <property type="entry name" value="MFS general substrate transporter"/>
    <property type="match status" value="1"/>
</dbReference>
<sequence length="576" mass="64370">MLLFSQHLHLSSEFIKHWITFCNVIHKKLFRVWHLFINLRFFILILIINLFHNPLCQTLLVPAKKENSDDLLHCFKTNSDEDDFVSAQTERKPLLGSSEFGEGERSRTPIMEKSIEIEEDPPKGKISGQRLFTVASILVTELCERLTYYSVVANMVLFCTDVLKINTSDASVITMVFAGTVYLIPVPGGFIADAYAGKYNTILGAGFVSPAGGCSRLSGLETRKIYFFLGLVFIALGTGGIKANVGPFGAQQVEDLGSDAQEVGFDYGFLIPLISMIIALVIFMAAKSKYRHLQLEDPTFQHARKSKGGSYEDKYVDGTMAVLKVLPVFGLIIIYWAVYSQMSTSLFLQSERMDISVNGAKLPAAMLNIFNTLIILILIPIMDRVVYPALAKCGRSPTHLQRMGIGMVLVACSMVYAGILEIVRKEDIKNNGYISQNLSDTTFNASRISMFAQAPQFMQGLIMGLFLMTSGIGSYVASLLVAIVGAWHTSDSSDWFPDEPNNGHLEYMLFLLAVLSGLNLIVFIFVAKWYKYRQPDFEKTIDVEPPPYANGDAEYSIENKAENKEWNPQWKETSRL</sequence>
<feature type="transmembrane region" description="Helical" evidence="7">
    <location>
        <begin position="460"/>
        <end position="487"/>
    </location>
</feature>
<keyword evidence="4" id="KW-0653">Protein transport</keyword>
<feature type="transmembrane region" description="Helical" evidence="7">
    <location>
        <begin position="321"/>
        <end position="342"/>
    </location>
</feature>
<feature type="transmembrane region" description="Helical" evidence="7">
    <location>
        <begin position="225"/>
        <end position="245"/>
    </location>
</feature>
<comment type="subcellular location">
    <subcellularLocation>
        <location evidence="1">Membrane</location>
        <topology evidence="1">Multi-pass membrane protein</topology>
    </subcellularLocation>
</comment>
<protein>
    <submittedName>
        <fullName evidence="8">S15A4-like protein</fullName>
    </submittedName>
</protein>
<dbReference type="PANTHER" id="PTHR11654">
    <property type="entry name" value="OLIGOPEPTIDE TRANSPORTER-RELATED"/>
    <property type="match status" value="1"/>
</dbReference>
<feature type="transmembrane region" description="Helical" evidence="7">
    <location>
        <begin position="362"/>
        <end position="382"/>
    </location>
</feature>
<feature type="transmembrane region" description="Helical" evidence="7">
    <location>
        <begin position="265"/>
        <end position="286"/>
    </location>
</feature>